<name>A0A4R1KAN1_9GAMM</name>
<keyword evidence="8" id="KW-1185">Reference proteome</keyword>
<keyword evidence="3 6" id="KW-0812">Transmembrane</keyword>
<evidence type="ECO:0000313" key="7">
    <source>
        <dbReference type="EMBL" id="TCK61482.1"/>
    </source>
</evidence>
<dbReference type="GO" id="GO:0015171">
    <property type="term" value="F:amino acid transmembrane transporter activity"/>
    <property type="evidence" value="ECO:0007669"/>
    <property type="project" value="TreeGrafter"/>
</dbReference>
<evidence type="ECO:0000256" key="4">
    <source>
        <dbReference type="ARBA" id="ARBA00022989"/>
    </source>
</evidence>
<keyword evidence="4 6" id="KW-1133">Transmembrane helix</keyword>
<dbReference type="InterPro" id="IPR001123">
    <property type="entry name" value="LeuE-type"/>
</dbReference>
<feature type="transmembrane region" description="Helical" evidence="6">
    <location>
        <begin position="152"/>
        <end position="173"/>
    </location>
</feature>
<dbReference type="EMBL" id="SMGD01000005">
    <property type="protein sequence ID" value="TCK61482.1"/>
    <property type="molecule type" value="Genomic_DNA"/>
</dbReference>
<keyword evidence="2" id="KW-1003">Cell membrane</keyword>
<evidence type="ECO:0000256" key="5">
    <source>
        <dbReference type="ARBA" id="ARBA00023136"/>
    </source>
</evidence>
<keyword evidence="5 6" id="KW-0472">Membrane</keyword>
<evidence type="ECO:0000256" key="1">
    <source>
        <dbReference type="ARBA" id="ARBA00004651"/>
    </source>
</evidence>
<organism evidence="7 8">
    <name type="scientific">Celerinatantimonas diazotrophica</name>
    <dbReference type="NCBI Taxonomy" id="412034"/>
    <lineage>
        <taxon>Bacteria</taxon>
        <taxon>Pseudomonadati</taxon>
        <taxon>Pseudomonadota</taxon>
        <taxon>Gammaproteobacteria</taxon>
        <taxon>Celerinatantimonadaceae</taxon>
        <taxon>Celerinatantimonas</taxon>
    </lineage>
</organism>
<feature type="transmembrane region" description="Helical" evidence="6">
    <location>
        <begin position="16"/>
        <end position="39"/>
    </location>
</feature>
<dbReference type="AlphaFoldDB" id="A0A4R1KAN1"/>
<dbReference type="Pfam" id="PF01810">
    <property type="entry name" value="LysE"/>
    <property type="match status" value="1"/>
</dbReference>
<evidence type="ECO:0000256" key="6">
    <source>
        <dbReference type="SAM" id="Phobius"/>
    </source>
</evidence>
<protein>
    <submittedName>
        <fullName evidence="7">Threonine/homoserine/homoserine lactone efflux protein</fullName>
    </submittedName>
</protein>
<dbReference type="PANTHER" id="PTHR30086">
    <property type="entry name" value="ARGININE EXPORTER PROTEIN ARGO"/>
    <property type="match status" value="1"/>
</dbReference>
<dbReference type="GO" id="GO:0005886">
    <property type="term" value="C:plasma membrane"/>
    <property type="evidence" value="ECO:0007669"/>
    <property type="project" value="UniProtKB-SubCell"/>
</dbReference>
<evidence type="ECO:0000313" key="8">
    <source>
        <dbReference type="Proteomes" id="UP000295565"/>
    </source>
</evidence>
<feature type="transmembrane region" description="Helical" evidence="6">
    <location>
        <begin position="81"/>
        <end position="100"/>
    </location>
</feature>
<proteinExistence type="predicted"/>
<reference evidence="7 8" key="1">
    <citation type="submission" date="2019-03" db="EMBL/GenBank/DDBJ databases">
        <title>Genomic Encyclopedia of Type Strains, Phase IV (KMG-IV): sequencing the most valuable type-strain genomes for metagenomic binning, comparative biology and taxonomic classification.</title>
        <authorList>
            <person name="Goeker M."/>
        </authorList>
    </citation>
    <scope>NUCLEOTIDE SEQUENCE [LARGE SCALE GENOMIC DNA]</scope>
    <source>
        <strain evidence="7 8">DSM 18577</strain>
    </source>
</reference>
<comment type="subcellular location">
    <subcellularLocation>
        <location evidence="1">Cell membrane</location>
        <topology evidence="1">Multi-pass membrane protein</topology>
    </subcellularLocation>
</comment>
<dbReference type="GO" id="GO:0033228">
    <property type="term" value="P:cysteine export across plasma membrane"/>
    <property type="evidence" value="ECO:0007669"/>
    <property type="project" value="TreeGrafter"/>
</dbReference>
<comment type="caution">
    <text evidence="7">The sequence shown here is derived from an EMBL/GenBank/DDBJ whole genome shotgun (WGS) entry which is preliminary data.</text>
</comment>
<feature type="transmembrane region" description="Helical" evidence="6">
    <location>
        <begin position="51"/>
        <end position="75"/>
    </location>
</feature>
<evidence type="ECO:0000256" key="3">
    <source>
        <dbReference type="ARBA" id="ARBA00022692"/>
    </source>
</evidence>
<gene>
    <name evidence="7" type="ORF">EV690_0480</name>
</gene>
<accession>A0A4R1KAN1</accession>
<sequence>MASRHLNTNDNLEFNLMIAIILFCLVVMYTPGPVNLLGLNSGIQRQITQSMGFYLGIGVALAILFTLIGYVGATFITPNLLRYLAIFGGLFVGYMGYHLMRAQGHKQSELSGKHLSFKDGLLIQLLNPKSAMVVLPVATVQFPTAHIEGVNIVIWSVLLGLLAVGAPLSYALVGRQIGLLMNQQMFLKRSNQVMGMILLALAISMLYQGFFHY</sequence>
<dbReference type="Proteomes" id="UP000295565">
    <property type="component" value="Unassembled WGS sequence"/>
</dbReference>
<evidence type="ECO:0000256" key="2">
    <source>
        <dbReference type="ARBA" id="ARBA00022475"/>
    </source>
</evidence>
<dbReference type="PANTHER" id="PTHR30086:SF20">
    <property type="entry name" value="ARGININE EXPORTER PROTEIN ARGO-RELATED"/>
    <property type="match status" value="1"/>
</dbReference>
<dbReference type="OrthoDB" id="6292618at2"/>
<feature type="transmembrane region" description="Helical" evidence="6">
    <location>
        <begin position="193"/>
        <end position="211"/>
    </location>
</feature>